<sequence>MTNNLLSRITGIILALGALLALIAYVLHLFSVSAGTTTAYLLFIGLALILLGLPGLYGYHNEHGGWLGYIGYLVTFVGLLFSTSTASVAVFNNQGSASELFLTITGILWFVGLVLFGWGIWQAGALRYARWIGLAFILAAILVVLSLFPLGTAAPVLGDIGRVVFALAVGASSYTLLQRGPAAVTAVTA</sequence>
<protein>
    <submittedName>
        <fullName evidence="2">Uncharacterized protein</fullName>
    </submittedName>
</protein>
<dbReference type="AlphaFoldDB" id="A0A326U3Q8"/>
<dbReference type="Proteomes" id="UP000248806">
    <property type="component" value="Unassembled WGS sequence"/>
</dbReference>
<feature type="transmembrane region" description="Helical" evidence="1">
    <location>
        <begin position="100"/>
        <end position="121"/>
    </location>
</feature>
<reference evidence="2 3" key="1">
    <citation type="submission" date="2018-06" db="EMBL/GenBank/DDBJ databases">
        <title>Genomic Encyclopedia of Archaeal and Bacterial Type Strains, Phase II (KMG-II): from individual species to whole genera.</title>
        <authorList>
            <person name="Goeker M."/>
        </authorList>
    </citation>
    <scope>NUCLEOTIDE SEQUENCE [LARGE SCALE GENOMIC DNA]</scope>
    <source>
        <strain evidence="2 3">ATCC BAA-1881</strain>
    </source>
</reference>
<evidence type="ECO:0000313" key="3">
    <source>
        <dbReference type="Proteomes" id="UP000248806"/>
    </source>
</evidence>
<name>A0A326U3Q8_THEHA</name>
<feature type="transmembrane region" description="Helical" evidence="1">
    <location>
        <begin position="160"/>
        <end position="177"/>
    </location>
</feature>
<feature type="transmembrane region" description="Helical" evidence="1">
    <location>
        <begin position="128"/>
        <end position="148"/>
    </location>
</feature>
<gene>
    <name evidence="2" type="ORF">EI42_04247</name>
</gene>
<comment type="caution">
    <text evidence="2">The sequence shown here is derived from an EMBL/GenBank/DDBJ whole genome shotgun (WGS) entry which is preliminary data.</text>
</comment>
<feature type="transmembrane region" description="Helical" evidence="1">
    <location>
        <begin position="12"/>
        <end position="32"/>
    </location>
</feature>
<organism evidence="2 3">
    <name type="scientific">Thermosporothrix hazakensis</name>
    <dbReference type="NCBI Taxonomy" id="644383"/>
    <lineage>
        <taxon>Bacteria</taxon>
        <taxon>Bacillati</taxon>
        <taxon>Chloroflexota</taxon>
        <taxon>Ktedonobacteria</taxon>
        <taxon>Ktedonobacterales</taxon>
        <taxon>Thermosporotrichaceae</taxon>
        <taxon>Thermosporothrix</taxon>
    </lineage>
</organism>
<keyword evidence="3" id="KW-1185">Reference proteome</keyword>
<keyword evidence="1" id="KW-1133">Transmembrane helix</keyword>
<evidence type="ECO:0000313" key="2">
    <source>
        <dbReference type="EMBL" id="PZW25403.1"/>
    </source>
</evidence>
<feature type="transmembrane region" description="Helical" evidence="1">
    <location>
        <begin position="38"/>
        <end position="59"/>
    </location>
</feature>
<dbReference type="RefSeq" id="WP_111324584.1">
    <property type="nucleotide sequence ID" value="NZ_BIFX01000001.1"/>
</dbReference>
<proteinExistence type="predicted"/>
<feature type="transmembrane region" description="Helical" evidence="1">
    <location>
        <begin position="66"/>
        <end position="88"/>
    </location>
</feature>
<keyword evidence="1" id="KW-0812">Transmembrane</keyword>
<evidence type="ECO:0000256" key="1">
    <source>
        <dbReference type="SAM" id="Phobius"/>
    </source>
</evidence>
<accession>A0A326U3Q8</accession>
<dbReference type="EMBL" id="QKUF01000018">
    <property type="protein sequence ID" value="PZW25403.1"/>
    <property type="molecule type" value="Genomic_DNA"/>
</dbReference>
<keyword evidence="1" id="KW-0472">Membrane</keyword>